<proteinExistence type="predicted"/>
<dbReference type="GO" id="GO:0003677">
    <property type="term" value="F:DNA binding"/>
    <property type="evidence" value="ECO:0007669"/>
    <property type="project" value="InterPro"/>
</dbReference>
<evidence type="ECO:0008006" key="2">
    <source>
        <dbReference type="Google" id="ProtNLM"/>
    </source>
</evidence>
<dbReference type="GO" id="GO:0006351">
    <property type="term" value="P:DNA-templated transcription"/>
    <property type="evidence" value="ECO:0007669"/>
    <property type="project" value="InterPro"/>
</dbReference>
<dbReference type="RefSeq" id="YP_010216425.1">
    <property type="nucleotide sequence ID" value="NC_058886.1"/>
</dbReference>
<geneLocation type="mitochondrion" evidence="1"/>
<dbReference type="SUPFAM" id="SSF56672">
    <property type="entry name" value="DNA/RNA polymerases"/>
    <property type="match status" value="1"/>
</dbReference>
<reference evidence="1" key="1">
    <citation type="submission" date="2021-07" db="EMBL/GenBank/DDBJ databases">
        <authorList>
            <person name="Wang H."/>
            <person name="Liu F."/>
        </authorList>
    </citation>
    <scope>NUCLEOTIDE SEQUENCE</scope>
    <source>
        <strain evidence="1">CNS000531</strain>
    </source>
</reference>
<accession>A0A8K1HSY6</accession>
<dbReference type="InterPro" id="IPR043502">
    <property type="entry name" value="DNA/RNA_pol_sf"/>
</dbReference>
<organism evidence="1">
    <name type="scientific">Ulva intestinalis</name>
    <name type="common">Hollow green nori</name>
    <name type="synonym">Enteromorpha intestinalis</name>
    <dbReference type="NCBI Taxonomy" id="3116"/>
    <lineage>
        <taxon>Eukaryota</taxon>
        <taxon>Viridiplantae</taxon>
        <taxon>Chlorophyta</taxon>
        <taxon>core chlorophytes</taxon>
        <taxon>Ulvophyceae</taxon>
        <taxon>OUU clade</taxon>
        <taxon>Ulvales</taxon>
        <taxon>Ulvaceae</taxon>
        <taxon>Ulva</taxon>
    </lineage>
</organism>
<dbReference type="EMBL" id="MZ571476">
    <property type="protein sequence ID" value="UBR43446.1"/>
    <property type="molecule type" value="Genomic_DNA"/>
</dbReference>
<evidence type="ECO:0000313" key="1">
    <source>
        <dbReference type="EMBL" id="UBR43446.1"/>
    </source>
</evidence>
<protein>
    <recommendedName>
        <fullName evidence="2">DNA-directed RNA polymerase</fullName>
    </recommendedName>
</protein>
<sequence length="102" mass="11851">MSTLIQNCLTTQMDRQLIKAIVMPLIYGKTSYGFSEDLQKFFATNYLYPSDSVLLKLANIIINKLKTHPNLTNANHFMASIRNFAKLLLINFIFYYQIQSKH</sequence>
<keyword evidence="1" id="KW-0496">Mitochondrion</keyword>
<dbReference type="GeneID" id="68661732"/>
<dbReference type="AlphaFoldDB" id="A0A8K1HSY6"/>
<dbReference type="Gene3D" id="1.10.150.20">
    <property type="entry name" value="5' to 3' exonuclease, C-terminal subdomain"/>
    <property type="match status" value="1"/>
</dbReference>
<dbReference type="InterPro" id="IPR002092">
    <property type="entry name" value="DNA-dir_Rpol_phage-type"/>
</dbReference>
<dbReference type="PROSITE" id="PS00489">
    <property type="entry name" value="RNA_POL_PHAGE_2"/>
    <property type="match status" value="1"/>
</dbReference>
<gene>
    <name evidence="1" type="primary">orf102</name>
</gene>
<dbReference type="GO" id="GO:0003899">
    <property type="term" value="F:DNA-directed RNA polymerase activity"/>
    <property type="evidence" value="ECO:0007669"/>
    <property type="project" value="InterPro"/>
</dbReference>
<name>A0A8K1HSY6_ULVIN</name>